<feature type="non-terminal residue" evidence="2">
    <location>
        <position position="1"/>
    </location>
</feature>
<feature type="compositionally biased region" description="Basic and acidic residues" evidence="1">
    <location>
        <begin position="247"/>
        <end position="274"/>
    </location>
</feature>
<feature type="region of interest" description="Disordered" evidence="1">
    <location>
        <begin position="1"/>
        <end position="458"/>
    </location>
</feature>
<feature type="compositionally biased region" description="Basic residues" evidence="1">
    <location>
        <begin position="293"/>
        <end position="310"/>
    </location>
</feature>
<dbReference type="EMBL" id="CADCTV010000435">
    <property type="protein sequence ID" value="CAA9329630.1"/>
    <property type="molecule type" value="Genomic_DNA"/>
</dbReference>
<dbReference type="EC" id="6.3.2.10" evidence="2"/>
<sequence length="470" mass="51549">ERVPLDRRRSRPRAGAERSRRRDGFRRSIDRHEKDRPRVAVRRPVRGQLRRARLPGPGRRGRGRRRGRQPGAGRRAGHPLLRRPQHAARAGRAGPAPPPRAGRPSRRRRGEQRKDDDEGAAARRALAAPARARDRRQPEQPGRRAADAPGDAGRRGSRHRRNGDQRAGGDYPPLPHRGARRGHHHGHRRGAPRGAGLHRRRAAGGAGHLRRAAPGRHRHRRRRSTGAAAGNAGPGRQCARAGLRLRRGSEPGAGRRDGKREGAAGREHGVELPRRAHPHSHPRDAQRPQRAARPGRRRGVGPAHRRRRRGAGGDEGDQDAERVAARRHPERDRRLLQRQPAQHARRAGPAGVRSRAGRKGGRDGHHARVGRPRRPPAPRAGAPCGRPRRPRHRPRGGDGRFRPRVPGEPLRVGRAAGGGRRSPGGVRGPAPGIDRWRDHSAQGLAGGGAGTLDSADGARFRAAYRRDGGL</sequence>
<feature type="compositionally biased region" description="Basic and acidic residues" evidence="1">
    <location>
        <begin position="14"/>
        <end position="38"/>
    </location>
</feature>
<organism evidence="2">
    <name type="scientific">uncultured Gemmatimonadota bacterium</name>
    <dbReference type="NCBI Taxonomy" id="203437"/>
    <lineage>
        <taxon>Bacteria</taxon>
        <taxon>Pseudomonadati</taxon>
        <taxon>Gemmatimonadota</taxon>
        <taxon>environmental samples</taxon>
    </lineage>
</organism>
<feature type="compositionally biased region" description="Basic and acidic residues" evidence="1">
    <location>
        <begin position="131"/>
        <end position="146"/>
    </location>
</feature>
<feature type="compositionally biased region" description="Basic residues" evidence="1">
    <location>
        <begin position="75"/>
        <end position="86"/>
    </location>
</feature>
<proteinExistence type="predicted"/>
<evidence type="ECO:0000313" key="2">
    <source>
        <dbReference type="EMBL" id="CAA9329630.1"/>
    </source>
</evidence>
<evidence type="ECO:0000256" key="1">
    <source>
        <dbReference type="SAM" id="MobiDB-lite"/>
    </source>
</evidence>
<feature type="compositionally biased region" description="Basic residues" evidence="1">
    <location>
        <begin position="177"/>
        <end position="224"/>
    </location>
</feature>
<dbReference type="GO" id="GO:0047480">
    <property type="term" value="F:UDP-N-acetylmuramoyl-tripeptide-D-alanyl-D-alanine ligase activity"/>
    <property type="evidence" value="ECO:0007669"/>
    <property type="project" value="UniProtKB-EC"/>
</dbReference>
<feature type="compositionally biased region" description="Basic and acidic residues" evidence="1">
    <location>
        <begin position="319"/>
        <end position="335"/>
    </location>
</feature>
<feature type="compositionally biased region" description="Gly residues" evidence="1">
    <location>
        <begin position="415"/>
        <end position="427"/>
    </location>
</feature>
<gene>
    <name evidence="2" type="ORF">AVDCRST_MAG89-2059</name>
</gene>
<dbReference type="AlphaFoldDB" id="A0A6J4LDN8"/>
<feature type="non-terminal residue" evidence="2">
    <location>
        <position position="470"/>
    </location>
</feature>
<keyword evidence="2" id="KW-0436">Ligase</keyword>
<protein>
    <submittedName>
        <fullName evidence="2">UDP-N-acetylmuramoyl-tripeptide--D-alanyl-D-alani ne ligase</fullName>
        <ecNumber evidence="2">6.3.2.10</ecNumber>
    </submittedName>
</protein>
<name>A0A6J4LDN8_9BACT</name>
<reference evidence="2" key="1">
    <citation type="submission" date="2020-02" db="EMBL/GenBank/DDBJ databases">
        <authorList>
            <person name="Meier V. D."/>
        </authorList>
    </citation>
    <scope>NUCLEOTIDE SEQUENCE</scope>
    <source>
        <strain evidence="2">AVDCRST_MAG89</strain>
    </source>
</reference>
<accession>A0A6J4LDN8</accession>
<feature type="compositionally biased region" description="Basic residues" evidence="1">
    <location>
        <begin position="367"/>
        <end position="376"/>
    </location>
</feature>
<feature type="compositionally biased region" description="Basic residues" evidence="1">
    <location>
        <begin position="39"/>
        <end position="68"/>
    </location>
</feature>